<gene>
    <name evidence="3" type="ORF">FPE_LOCUS29701</name>
</gene>
<evidence type="ECO:0000259" key="2">
    <source>
        <dbReference type="PROSITE" id="PS51767"/>
    </source>
</evidence>
<keyword evidence="4" id="KW-1185">Reference proteome</keyword>
<dbReference type="InterPro" id="IPR021109">
    <property type="entry name" value="Peptidase_aspartic_dom_sf"/>
</dbReference>
<dbReference type="InterPro" id="IPR033121">
    <property type="entry name" value="PEPTIDASE_A1"/>
</dbReference>
<dbReference type="AlphaFoldDB" id="A0AAD2A9H2"/>
<proteinExistence type="inferred from homology"/>
<dbReference type="InterPro" id="IPR032861">
    <property type="entry name" value="TAXi_N"/>
</dbReference>
<dbReference type="Gene3D" id="2.40.70.10">
    <property type="entry name" value="Acid Proteases"/>
    <property type="match status" value="1"/>
</dbReference>
<evidence type="ECO:0000256" key="1">
    <source>
        <dbReference type="ARBA" id="ARBA00007447"/>
    </source>
</evidence>
<dbReference type="Proteomes" id="UP000834106">
    <property type="component" value="Chromosome 18"/>
</dbReference>
<reference evidence="3" key="1">
    <citation type="submission" date="2023-05" db="EMBL/GenBank/DDBJ databases">
        <authorList>
            <person name="Huff M."/>
        </authorList>
    </citation>
    <scope>NUCLEOTIDE SEQUENCE</scope>
</reference>
<dbReference type="Pfam" id="PF14543">
    <property type="entry name" value="TAXi_N"/>
    <property type="match status" value="1"/>
</dbReference>
<dbReference type="SUPFAM" id="SSF50630">
    <property type="entry name" value="Acid proteases"/>
    <property type="match status" value="1"/>
</dbReference>
<dbReference type="GO" id="GO:0004190">
    <property type="term" value="F:aspartic-type endopeptidase activity"/>
    <property type="evidence" value="ECO:0007669"/>
    <property type="project" value="InterPro"/>
</dbReference>
<dbReference type="EMBL" id="OU503053">
    <property type="protein sequence ID" value="CAI9782271.1"/>
    <property type="molecule type" value="Genomic_DNA"/>
</dbReference>
<dbReference type="PROSITE" id="PS51767">
    <property type="entry name" value="PEPTIDASE_A1"/>
    <property type="match status" value="1"/>
</dbReference>
<protein>
    <recommendedName>
        <fullName evidence="2">Peptidase A1 domain-containing protein</fullName>
    </recommendedName>
</protein>
<sequence length="110" mass="11943">MVLDTSSELSWLHCKKTPTTLSTFNPLLSSSYQAIPCSSPTSRTRTRDFTIPISCDMKSLCHATLSYADSSSVEGNLASETFHINNLALPGTVFGCMDTGFSSNINELLE</sequence>
<dbReference type="InterPro" id="IPR001461">
    <property type="entry name" value="Aspartic_peptidase_A1"/>
</dbReference>
<comment type="similarity">
    <text evidence="1">Belongs to the peptidase A1 family.</text>
</comment>
<accession>A0AAD2A9H2</accession>
<dbReference type="PANTHER" id="PTHR47965:SF49">
    <property type="entry name" value="EUKARYOTIC ASPARTYL PROTEASE FAMILY PROTEIN"/>
    <property type="match status" value="1"/>
</dbReference>
<dbReference type="PANTHER" id="PTHR47965">
    <property type="entry name" value="ASPARTYL PROTEASE-RELATED"/>
    <property type="match status" value="1"/>
</dbReference>
<dbReference type="GO" id="GO:0006508">
    <property type="term" value="P:proteolysis"/>
    <property type="evidence" value="ECO:0007669"/>
    <property type="project" value="InterPro"/>
</dbReference>
<evidence type="ECO:0000313" key="4">
    <source>
        <dbReference type="Proteomes" id="UP000834106"/>
    </source>
</evidence>
<feature type="domain" description="Peptidase A1" evidence="2">
    <location>
        <begin position="1"/>
        <end position="110"/>
    </location>
</feature>
<organism evidence="3 4">
    <name type="scientific">Fraxinus pennsylvanica</name>
    <dbReference type="NCBI Taxonomy" id="56036"/>
    <lineage>
        <taxon>Eukaryota</taxon>
        <taxon>Viridiplantae</taxon>
        <taxon>Streptophyta</taxon>
        <taxon>Embryophyta</taxon>
        <taxon>Tracheophyta</taxon>
        <taxon>Spermatophyta</taxon>
        <taxon>Magnoliopsida</taxon>
        <taxon>eudicotyledons</taxon>
        <taxon>Gunneridae</taxon>
        <taxon>Pentapetalae</taxon>
        <taxon>asterids</taxon>
        <taxon>lamiids</taxon>
        <taxon>Lamiales</taxon>
        <taxon>Oleaceae</taxon>
        <taxon>Oleeae</taxon>
        <taxon>Fraxinus</taxon>
    </lineage>
</organism>
<evidence type="ECO:0000313" key="3">
    <source>
        <dbReference type="EMBL" id="CAI9782271.1"/>
    </source>
</evidence>
<name>A0AAD2A9H2_9LAMI</name>